<organism evidence="12 13">
    <name type="scientific">Trypanosoma equiperdum</name>
    <dbReference type="NCBI Taxonomy" id="5694"/>
    <lineage>
        <taxon>Eukaryota</taxon>
        <taxon>Discoba</taxon>
        <taxon>Euglenozoa</taxon>
        <taxon>Kinetoplastea</taxon>
        <taxon>Metakinetoplastina</taxon>
        <taxon>Trypanosomatida</taxon>
        <taxon>Trypanosomatidae</taxon>
        <taxon>Trypanosoma</taxon>
    </lineage>
</organism>
<dbReference type="GO" id="GO:0005886">
    <property type="term" value="C:plasma membrane"/>
    <property type="evidence" value="ECO:0007669"/>
    <property type="project" value="UniProtKB-SubCell"/>
</dbReference>
<reference evidence="12" key="1">
    <citation type="submission" date="2016-09" db="EMBL/GenBank/DDBJ databases">
        <authorList>
            <person name="Hebert L."/>
            <person name="Moumen B."/>
        </authorList>
    </citation>
    <scope>NUCLEOTIDE SEQUENCE [LARGE SCALE GENOMIC DNA]</scope>
    <source>
        <strain evidence="12">OVI</strain>
    </source>
</reference>
<dbReference type="GO" id="GO:0098552">
    <property type="term" value="C:side of membrane"/>
    <property type="evidence" value="ECO:0007669"/>
    <property type="project" value="UniProtKB-KW"/>
</dbReference>
<comment type="subcellular location">
    <subcellularLocation>
        <location evidence="2">Cell membrane</location>
        <topology evidence="2">Lipid-anchor</topology>
        <topology evidence="2">GPI-anchor</topology>
    </subcellularLocation>
</comment>
<keyword evidence="5 10" id="KW-0732">Signal</keyword>
<keyword evidence="13" id="KW-1185">Reference proteome</keyword>
<evidence type="ECO:0000256" key="8">
    <source>
        <dbReference type="ARBA" id="ARBA00023288"/>
    </source>
</evidence>
<evidence type="ECO:0000256" key="6">
    <source>
        <dbReference type="ARBA" id="ARBA00023136"/>
    </source>
</evidence>
<feature type="compositionally biased region" description="Basic and acidic residues" evidence="9">
    <location>
        <begin position="410"/>
        <end position="420"/>
    </location>
</feature>
<dbReference type="EMBL" id="CZPT02001464">
    <property type="protein sequence ID" value="SCU70529.1"/>
    <property type="molecule type" value="Genomic_DNA"/>
</dbReference>
<evidence type="ECO:0000313" key="13">
    <source>
        <dbReference type="Proteomes" id="UP000195570"/>
    </source>
</evidence>
<gene>
    <name evidence="12" type="ORF">TEOVI_000210300</name>
</gene>
<dbReference type="AlphaFoldDB" id="A0A1G4IE47"/>
<comment type="caution">
    <text evidence="12">The sequence shown here is derived from an EMBL/GenBank/DDBJ whole genome shotgun (WGS) entry which is preliminary data.</text>
</comment>
<keyword evidence="7" id="KW-0325">Glycoprotein</keyword>
<evidence type="ECO:0000256" key="5">
    <source>
        <dbReference type="ARBA" id="ARBA00022729"/>
    </source>
</evidence>
<evidence type="ECO:0000256" key="3">
    <source>
        <dbReference type="ARBA" id="ARBA00022475"/>
    </source>
</evidence>
<feature type="compositionally biased region" description="Polar residues" evidence="9">
    <location>
        <begin position="449"/>
        <end position="465"/>
    </location>
</feature>
<keyword evidence="6" id="KW-0472">Membrane</keyword>
<evidence type="ECO:0000256" key="7">
    <source>
        <dbReference type="ARBA" id="ARBA00023180"/>
    </source>
</evidence>
<dbReference type="VEuPathDB" id="TriTrypDB:TEOVI_000210300"/>
<evidence type="ECO:0000256" key="1">
    <source>
        <dbReference type="ARBA" id="ARBA00002523"/>
    </source>
</evidence>
<dbReference type="Proteomes" id="UP000195570">
    <property type="component" value="Unassembled WGS sequence"/>
</dbReference>
<evidence type="ECO:0000256" key="2">
    <source>
        <dbReference type="ARBA" id="ARBA00004609"/>
    </source>
</evidence>
<feature type="chain" id="PRO_5009235447" evidence="10">
    <location>
        <begin position="24"/>
        <end position="477"/>
    </location>
</feature>
<name>A0A1G4IE47_TRYEQ</name>
<comment type="function">
    <text evidence="1">VSG forms a coat on the surface of the parasite. The trypanosome evades the immune response of the host by expressing a series of antigenically distinct VSGs from an estimated 1000 VSG genes.</text>
</comment>
<evidence type="ECO:0000259" key="11">
    <source>
        <dbReference type="Pfam" id="PF13206"/>
    </source>
</evidence>
<feature type="region of interest" description="Disordered" evidence="9">
    <location>
        <begin position="370"/>
        <end position="468"/>
    </location>
</feature>
<protein>
    <submittedName>
        <fullName evidence="12">Variant surface glycoprotein (VSG), putative</fullName>
    </submittedName>
</protein>
<accession>A0A1G4IE47</accession>
<proteinExistence type="predicted"/>
<keyword evidence="4" id="KW-0336">GPI-anchor</keyword>
<dbReference type="GeneID" id="92376043"/>
<evidence type="ECO:0000256" key="10">
    <source>
        <dbReference type="SAM" id="SignalP"/>
    </source>
</evidence>
<dbReference type="InterPro" id="IPR025932">
    <property type="entry name" value="Trypano_VSG_B_N_dom"/>
</dbReference>
<keyword evidence="3" id="KW-1003">Cell membrane</keyword>
<evidence type="ECO:0000256" key="4">
    <source>
        <dbReference type="ARBA" id="ARBA00022622"/>
    </source>
</evidence>
<evidence type="ECO:0000256" key="9">
    <source>
        <dbReference type="SAM" id="MobiDB-lite"/>
    </source>
</evidence>
<feature type="compositionally biased region" description="Polar residues" evidence="9">
    <location>
        <begin position="386"/>
        <end position="409"/>
    </location>
</feature>
<sequence length="477" mass="53391">MQGTMYWVVFLVAVLQDSHLVSGQDIVNQKEFEALCRIVNWAEEGLKQINLARQITQEALDIGVRYLEAVGEEEGTKLADKQEKSCMSNEMESREKNCVLYKKFWEVAEEALNEKHARLQAPHRAVSTLEYHTMEKIREKAIEAADIYHHVGTKLFDLKANNMEEELNKALYGEMYSVDEIKPGGDRSRVCGQNLQRLQSTGGQSLAVDLLCLCATHRSWSSGIKVCCADCTTGDNRDEWNPESNSAHRWKFLKQKCAEVNPTYGSTGKGLRDAQNNFIKLLTEVDTAPRNKNIYKLGERQNNRVNGCSGDRSKVHGICVLYHVRGEELPWLKALQKVENEMKVTLKDKEDKSAKLERIKELSQEIESLIKGDTGRGRQRGRQKRSVNPENSVAETPTAPSDPTQSTTDTNEKKRGERKPTSTGNNASKSYGGDEDDSYDSECDGENLACSNSPAKPTVKSSKSAMNGPLGLILLLV</sequence>
<feature type="compositionally biased region" description="Acidic residues" evidence="9">
    <location>
        <begin position="433"/>
        <end position="445"/>
    </location>
</feature>
<keyword evidence="8" id="KW-0449">Lipoprotein</keyword>
<feature type="domain" description="Trypanosome variant surface glycoprotein B-type N-terminal" evidence="11">
    <location>
        <begin position="10"/>
        <end position="360"/>
    </location>
</feature>
<dbReference type="Pfam" id="PF13206">
    <property type="entry name" value="VSG_B"/>
    <property type="match status" value="1"/>
</dbReference>
<dbReference type="RefSeq" id="XP_067081327.1">
    <property type="nucleotide sequence ID" value="XM_067225226.1"/>
</dbReference>
<feature type="signal peptide" evidence="10">
    <location>
        <begin position="1"/>
        <end position="23"/>
    </location>
</feature>
<evidence type="ECO:0000313" key="12">
    <source>
        <dbReference type="EMBL" id="SCU70529.1"/>
    </source>
</evidence>